<gene>
    <name evidence="1" type="ORF">B4N89_28025</name>
</gene>
<proteinExistence type="predicted"/>
<reference evidence="1 2" key="1">
    <citation type="submission" date="2017-03" db="EMBL/GenBank/DDBJ databases">
        <title>Draft genome sequence of Streptomyces scabrisporus NF3, endophyte isolated from Amphipterygium adstringens.</title>
        <authorList>
            <person name="Vazquez M."/>
            <person name="Ceapa C.D."/>
            <person name="Rodriguez Luna D."/>
            <person name="Sanchez Esquivel S."/>
        </authorList>
    </citation>
    <scope>NUCLEOTIDE SEQUENCE [LARGE SCALE GENOMIC DNA]</scope>
    <source>
        <strain evidence="1 2">NF3</strain>
    </source>
</reference>
<dbReference type="AlphaFoldDB" id="A0A1T3P8E9"/>
<keyword evidence="2" id="KW-1185">Reference proteome</keyword>
<protein>
    <recommendedName>
        <fullName evidence="3">DNA-binding protein</fullName>
    </recommendedName>
</protein>
<comment type="caution">
    <text evidence="1">The sequence shown here is derived from an EMBL/GenBank/DDBJ whole genome shotgun (WGS) entry which is preliminary data.</text>
</comment>
<accession>A0A1T3P8E9</accession>
<dbReference type="OrthoDB" id="4296536at2"/>
<evidence type="ECO:0008006" key="3">
    <source>
        <dbReference type="Google" id="ProtNLM"/>
    </source>
</evidence>
<organism evidence="1 2">
    <name type="scientific">Embleya scabrispora</name>
    <dbReference type="NCBI Taxonomy" id="159449"/>
    <lineage>
        <taxon>Bacteria</taxon>
        <taxon>Bacillati</taxon>
        <taxon>Actinomycetota</taxon>
        <taxon>Actinomycetes</taxon>
        <taxon>Kitasatosporales</taxon>
        <taxon>Streptomycetaceae</taxon>
        <taxon>Embleya</taxon>
    </lineage>
</organism>
<evidence type="ECO:0000313" key="1">
    <source>
        <dbReference type="EMBL" id="OPC85358.1"/>
    </source>
</evidence>
<name>A0A1T3P8E9_9ACTN</name>
<dbReference type="Proteomes" id="UP000190037">
    <property type="component" value="Unassembled WGS sequence"/>
</dbReference>
<evidence type="ECO:0000313" key="2">
    <source>
        <dbReference type="Proteomes" id="UP000190037"/>
    </source>
</evidence>
<dbReference type="EMBL" id="MWQN01000001">
    <property type="protein sequence ID" value="OPC85358.1"/>
    <property type="molecule type" value="Genomic_DNA"/>
</dbReference>
<sequence length="74" mass="7797">MPNTASPAPTRPTLADVREWPATVAVSQGARALGISGSHAYELIRRGTFPVRVLTLGTSQRVVTASLIALLEKA</sequence>
<dbReference type="RefSeq" id="WP_078979688.1">
    <property type="nucleotide sequence ID" value="NZ_MWQN01000001.1"/>
</dbReference>
<dbReference type="STRING" id="159449.B4N89_28025"/>